<reference evidence="1" key="1">
    <citation type="submission" date="2018-05" db="EMBL/GenBank/DDBJ databases">
        <authorList>
            <person name="Lanie J.A."/>
            <person name="Ng W.-L."/>
            <person name="Kazmierczak K.M."/>
            <person name="Andrzejewski T.M."/>
            <person name="Davidsen T.M."/>
            <person name="Wayne K.J."/>
            <person name="Tettelin H."/>
            <person name="Glass J.I."/>
            <person name="Rusch D."/>
            <person name="Podicherti R."/>
            <person name="Tsui H.-C.T."/>
            <person name="Winkler M.E."/>
        </authorList>
    </citation>
    <scope>NUCLEOTIDE SEQUENCE</scope>
</reference>
<accession>A0A382LHY0</accession>
<dbReference type="EMBL" id="UINC01086221">
    <property type="protein sequence ID" value="SVC34481.1"/>
    <property type="molecule type" value="Genomic_DNA"/>
</dbReference>
<sequence>MIHILFLDIDPKMCAYAHSDKDVKQKVLTYTKLLANAHHNLDPGGKILKSLDPPVIVFPSTQWWVEANNSNYQWLHDVWFWLHKEYWYRYDAMHEDWSKFYNKLSHVPKFIKEGEFTAPPGPTEIPEVLEDKIQNSIEASRQIYTKQCKENDAKWGGLVENMRTPPSWILEDANV</sequence>
<evidence type="ECO:0000313" key="1">
    <source>
        <dbReference type="EMBL" id="SVC34481.1"/>
    </source>
</evidence>
<gene>
    <name evidence="1" type="ORF">METZ01_LOCUS287335</name>
</gene>
<organism evidence="1">
    <name type="scientific">marine metagenome</name>
    <dbReference type="NCBI Taxonomy" id="408172"/>
    <lineage>
        <taxon>unclassified sequences</taxon>
        <taxon>metagenomes</taxon>
        <taxon>ecological metagenomes</taxon>
    </lineage>
</organism>
<protein>
    <submittedName>
        <fullName evidence="1">Uncharacterized protein</fullName>
    </submittedName>
</protein>
<proteinExistence type="predicted"/>
<dbReference type="AlphaFoldDB" id="A0A382LHY0"/>
<name>A0A382LHY0_9ZZZZ</name>